<keyword evidence="3" id="KW-0813">Transport</keyword>
<feature type="transmembrane region" description="Helical" evidence="10">
    <location>
        <begin position="281"/>
        <end position="308"/>
    </location>
</feature>
<evidence type="ECO:0000256" key="7">
    <source>
        <dbReference type="ARBA" id="ARBA00022840"/>
    </source>
</evidence>
<feature type="transmembrane region" description="Helical" evidence="10">
    <location>
        <begin position="143"/>
        <end position="163"/>
    </location>
</feature>
<evidence type="ECO:0000313" key="14">
    <source>
        <dbReference type="Proteomes" id="UP000593594"/>
    </source>
</evidence>
<accession>A0A7S8C3W3</accession>
<dbReference type="KEGG" id="kmn:HW532_09330"/>
<feature type="transmembrane region" description="Helical" evidence="10">
    <location>
        <begin position="24"/>
        <end position="43"/>
    </location>
</feature>
<dbReference type="GO" id="GO:0005886">
    <property type="term" value="C:plasma membrane"/>
    <property type="evidence" value="ECO:0007669"/>
    <property type="project" value="UniProtKB-SubCell"/>
</dbReference>
<dbReference type="SMART" id="SM00382">
    <property type="entry name" value="AAA"/>
    <property type="match status" value="1"/>
</dbReference>
<dbReference type="GO" id="GO:0016887">
    <property type="term" value="F:ATP hydrolysis activity"/>
    <property type="evidence" value="ECO:0007669"/>
    <property type="project" value="InterPro"/>
</dbReference>
<dbReference type="Gene3D" id="1.20.1560.10">
    <property type="entry name" value="ABC transporter type 1, transmembrane domain"/>
    <property type="match status" value="1"/>
</dbReference>
<keyword evidence="7 13" id="KW-0067">ATP-binding</keyword>
<dbReference type="Pfam" id="PF00005">
    <property type="entry name" value="ABC_tran"/>
    <property type="match status" value="1"/>
</dbReference>
<reference evidence="13 14" key="1">
    <citation type="submission" date="2020-06" db="EMBL/GenBank/DDBJ databases">
        <title>Genome sequence of 2 isolates from Red Sea Mangroves.</title>
        <authorList>
            <person name="Sefrji F."/>
            <person name="Michoud G."/>
            <person name="Merlino G."/>
            <person name="Daffonchio D."/>
        </authorList>
    </citation>
    <scope>NUCLEOTIDE SEQUENCE [LARGE SCALE GENOMIC DNA]</scope>
    <source>
        <strain evidence="13 14">R1DC25</strain>
    </source>
</reference>
<dbReference type="CDD" id="cd07346">
    <property type="entry name" value="ABC_6TM_exporters"/>
    <property type="match status" value="1"/>
</dbReference>
<proteinExistence type="inferred from homology"/>
<evidence type="ECO:0000256" key="5">
    <source>
        <dbReference type="ARBA" id="ARBA00022692"/>
    </source>
</evidence>
<keyword evidence="5 10" id="KW-0812">Transmembrane</keyword>
<evidence type="ECO:0000256" key="6">
    <source>
        <dbReference type="ARBA" id="ARBA00022741"/>
    </source>
</evidence>
<dbReference type="InterPro" id="IPR011527">
    <property type="entry name" value="ABC1_TM_dom"/>
</dbReference>
<comment type="similarity">
    <text evidence="2">Belongs to the ABC transporter superfamily.</text>
</comment>
<dbReference type="SUPFAM" id="SSF90123">
    <property type="entry name" value="ABC transporter transmembrane region"/>
    <property type="match status" value="1"/>
</dbReference>
<feature type="transmembrane region" description="Helical" evidence="10">
    <location>
        <begin position="55"/>
        <end position="81"/>
    </location>
</feature>
<feature type="transmembrane region" description="Helical" evidence="10">
    <location>
        <begin position="169"/>
        <end position="185"/>
    </location>
</feature>
<dbReference type="PROSITE" id="PS50893">
    <property type="entry name" value="ABC_TRANSPORTER_2"/>
    <property type="match status" value="1"/>
</dbReference>
<name>A0A7S8C3W3_9HYPH</name>
<keyword evidence="9 10" id="KW-0472">Membrane</keyword>
<dbReference type="GO" id="GO:0005524">
    <property type="term" value="F:ATP binding"/>
    <property type="evidence" value="ECO:0007669"/>
    <property type="project" value="UniProtKB-KW"/>
</dbReference>
<dbReference type="InterPro" id="IPR003439">
    <property type="entry name" value="ABC_transporter-like_ATP-bd"/>
</dbReference>
<dbReference type="InterPro" id="IPR036640">
    <property type="entry name" value="ABC1_TM_sf"/>
</dbReference>
<comment type="subcellular location">
    <subcellularLocation>
        <location evidence="1">Cell membrane</location>
        <topology evidence="1">Multi-pass membrane protein</topology>
    </subcellularLocation>
</comment>
<dbReference type="InterPro" id="IPR027417">
    <property type="entry name" value="P-loop_NTPase"/>
</dbReference>
<feature type="transmembrane region" description="Helical" evidence="10">
    <location>
        <begin position="250"/>
        <end position="275"/>
    </location>
</feature>
<dbReference type="AlphaFoldDB" id="A0A7S8C3W3"/>
<keyword evidence="6" id="KW-0547">Nucleotide-binding</keyword>
<dbReference type="Gene3D" id="3.40.50.300">
    <property type="entry name" value="P-loop containing nucleotide triphosphate hydrolases"/>
    <property type="match status" value="1"/>
</dbReference>
<dbReference type="SUPFAM" id="SSF52540">
    <property type="entry name" value="P-loop containing nucleoside triphosphate hydrolases"/>
    <property type="match status" value="1"/>
</dbReference>
<dbReference type="FunFam" id="3.40.50.300:FF:000299">
    <property type="entry name" value="ABC transporter ATP-binding protein/permease"/>
    <property type="match status" value="1"/>
</dbReference>
<dbReference type="EMBL" id="CP058214">
    <property type="protein sequence ID" value="QPC42873.1"/>
    <property type="molecule type" value="Genomic_DNA"/>
</dbReference>
<dbReference type="InterPro" id="IPR017871">
    <property type="entry name" value="ABC_transporter-like_CS"/>
</dbReference>
<dbReference type="PANTHER" id="PTHR43394:SF1">
    <property type="entry name" value="ATP-BINDING CASSETTE SUB-FAMILY B MEMBER 10, MITOCHONDRIAL"/>
    <property type="match status" value="1"/>
</dbReference>
<keyword evidence="14" id="KW-1185">Reference proteome</keyword>
<evidence type="ECO:0000259" key="11">
    <source>
        <dbReference type="PROSITE" id="PS50893"/>
    </source>
</evidence>
<dbReference type="Proteomes" id="UP000593594">
    <property type="component" value="Chromosome"/>
</dbReference>
<evidence type="ECO:0000256" key="3">
    <source>
        <dbReference type="ARBA" id="ARBA00022448"/>
    </source>
</evidence>
<dbReference type="PANTHER" id="PTHR43394">
    <property type="entry name" value="ATP-DEPENDENT PERMEASE MDL1, MITOCHONDRIAL"/>
    <property type="match status" value="1"/>
</dbReference>
<evidence type="ECO:0000256" key="10">
    <source>
        <dbReference type="SAM" id="Phobius"/>
    </source>
</evidence>
<organism evidence="13 14">
    <name type="scientific">Kaustia mangrovi</name>
    <dbReference type="NCBI Taxonomy" id="2593653"/>
    <lineage>
        <taxon>Bacteria</taxon>
        <taxon>Pseudomonadati</taxon>
        <taxon>Pseudomonadota</taxon>
        <taxon>Alphaproteobacteria</taxon>
        <taxon>Hyphomicrobiales</taxon>
        <taxon>Parvibaculaceae</taxon>
        <taxon>Kaustia</taxon>
    </lineage>
</organism>
<evidence type="ECO:0000313" key="13">
    <source>
        <dbReference type="EMBL" id="QPC42873.1"/>
    </source>
</evidence>
<feature type="domain" description="ABC transporter" evidence="11">
    <location>
        <begin position="345"/>
        <end position="571"/>
    </location>
</feature>
<feature type="domain" description="ABC transmembrane type-1" evidence="12">
    <location>
        <begin position="28"/>
        <end position="310"/>
    </location>
</feature>
<dbReference type="GO" id="GO:0015421">
    <property type="term" value="F:ABC-type oligopeptide transporter activity"/>
    <property type="evidence" value="ECO:0007669"/>
    <property type="project" value="TreeGrafter"/>
</dbReference>
<gene>
    <name evidence="13" type="ORF">HW532_09330</name>
</gene>
<keyword evidence="8 10" id="KW-1133">Transmembrane helix</keyword>
<evidence type="ECO:0000256" key="8">
    <source>
        <dbReference type="ARBA" id="ARBA00022989"/>
    </source>
</evidence>
<protein>
    <submittedName>
        <fullName evidence="13">ABC transporter ATP-binding protein</fullName>
    </submittedName>
</protein>
<keyword evidence="4" id="KW-1003">Cell membrane</keyword>
<evidence type="ECO:0000256" key="4">
    <source>
        <dbReference type="ARBA" id="ARBA00022475"/>
    </source>
</evidence>
<dbReference type="Pfam" id="PF00664">
    <property type="entry name" value="ABC_membrane"/>
    <property type="match status" value="1"/>
</dbReference>
<dbReference type="PROSITE" id="PS50929">
    <property type="entry name" value="ABC_TM1F"/>
    <property type="match status" value="1"/>
</dbReference>
<evidence type="ECO:0000256" key="9">
    <source>
        <dbReference type="ARBA" id="ARBA00023136"/>
    </source>
</evidence>
<evidence type="ECO:0000259" key="12">
    <source>
        <dbReference type="PROSITE" id="PS50929"/>
    </source>
</evidence>
<evidence type="ECO:0000256" key="2">
    <source>
        <dbReference type="ARBA" id="ARBA00005417"/>
    </source>
</evidence>
<dbReference type="InterPro" id="IPR003593">
    <property type="entry name" value="AAA+_ATPase"/>
</dbReference>
<sequence>MVTGATGSRRETYRWLYSFVRPNLPALIVVLCLSLLASALGLAQPYLTKLLIDRGLVAGDFSAIVTLALVMLGLAVVGAGIATLNRWHYVSVSGRILFAIRAHIYRHLQTLSPSYFTRTRSGDLMARLDGDIAEVQRFATDSALALVNGVIVLAGALTFMVLLSPLLSLIAFALLPLHVVFLRVVRPRIELSLRDLRAQASGLSSFFYDTLQAMKLIQSVGAERREAERLDGLQARYFGRLRHQQMLDQAASVIPGLFTLAGVALVFVAGGAMVIDKTMTLGTLIAFTGYLTRAVGPVNTLLGLYVALKRAQVSLDRVEEIRHARPDVCQPSAPEALPAGAGGTIELIGVSFAYPGEETQVLTDTSAVFPAGAKVAIAGLSGAGKSTLIDLLQRHYDPGAGRILLDGTDLGRLDLAALRRKVAVVSQETLLLSGSVAENLRYAAPEASDGEVRRAAEMAAVSTFVDALPEGYETELGTRGLRLSGGQRQRIAIARAILQDPLVLILDEATSGVDTETEEAVRRALDTVFSGRTRIVVGHRSTMAEDADLVFELVGGRLIARDPVQERTPAP</sequence>
<evidence type="ECO:0000256" key="1">
    <source>
        <dbReference type="ARBA" id="ARBA00004651"/>
    </source>
</evidence>
<dbReference type="PROSITE" id="PS00211">
    <property type="entry name" value="ABC_TRANSPORTER_1"/>
    <property type="match status" value="1"/>
</dbReference>
<dbReference type="InterPro" id="IPR039421">
    <property type="entry name" value="Type_1_exporter"/>
</dbReference>